<dbReference type="InterPro" id="IPR023753">
    <property type="entry name" value="FAD/NAD-binding_dom"/>
</dbReference>
<name>A0AAN6GUG9_9BASI</name>
<feature type="region of interest" description="Disordered" evidence="1">
    <location>
        <begin position="45"/>
        <end position="72"/>
    </location>
</feature>
<dbReference type="PRINTS" id="PR00411">
    <property type="entry name" value="PNDRDTASEI"/>
</dbReference>
<dbReference type="SUPFAM" id="SSF51905">
    <property type="entry name" value="FAD/NAD(P)-binding domain"/>
    <property type="match status" value="1"/>
</dbReference>
<proteinExistence type="predicted"/>
<dbReference type="PANTHER" id="PTHR38688">
    <property type="entry name" value="PYR_REDOX_2 DOMAIN-CONTAINING PROTEIN"/>
    <property type="match status" value="1"/>
</dbReference>
<protein>
    <recommendedName>
        <fullName evidence="2">FAD/NAD(P)-binding domain-containing protein</fullName>
    </recommendedName>
</protein>
<evidence type="ECO:0000313" key="4">
    <source>
        <dbReference type="Proteomes" id="UP001176517"/>
    </source>
</evidence>
<evidence type="ECO:0000256" key="1">
    <source>
        <dbReference type="SAM" id="MobiDB-lite"/>
    </source>
</evidence>
<dbReference type="PANTHER" id="PTHR38688:SF1">
    <property type="entry name" value="FAD_NAD(P)-BINDING DOMAIN-CONTAINING PROTEIN"/>
    <property type="match status" value="1"/>
</dbReference>
<feature type="domain" description="FAD/NAD(P)-binding" evidence="2">
    <location>
        <begin position="97"/>
        <end position="320"/>
    </location>
</feature>
<dbReference type="PRINTS" id="PR00368">
    <property type="entry name" value="FADPNR"/>
</dbReference>
<dbReference type="InterPro" id="IPR053275">
    <property type="entry name" value="Agnestin_monoxygenase"/>
</dbReference>
<evidence type="ECO:0000259" key="2">
    <source>
        <dbReference type="Pfam" id="PF07992"/>
    </source>
</evidence>
<evidence type="ECO:0000313" key="3">
    <source>
        <dbReference type="EMBL" id="KAK0554817.1"/>
    </source>
</evidence>
<keyword evidence="4" id="KW-1185">Reference proteome</keyword>
<gene>
    <name evidence="3" type="ORF">OC846_001920</name>
</gene>
<accession>A0AAN6GUG9</accession>
<dbReference type="GO" id="GO:0016491">
    <property type="term" value="F:oxidoreductase activity"/>
    <property type="evidence" value="ECO:0007669"/>
    <property type="project" value="InterPro"/>
</dbReference>
<dbReference type="InterPro" id="IPR036188">
    <property type="entry name" value="FAD/NAD-bd_sf"/>
</dbReference>
<dbReference type="AlphaFoldDB" id="A0AAN6GUG9"/>
<dbReference type="Pfam" id="PF07992">
    <property type="entry name" value="Pyr_redox_2"/>
    <property type="match status" value="1"/>
</dbReference>
<comment type="caution">
    <text evidence="3">The sequence shown here is derived from an EMBL/GenBank/DDBJ whole genome shotgun (WGS) entry which is preliminary data.</text>
</comment>
<reference evidence="3" key="1">
    <citation type="journal article" date="2023" name="PhytoFront">
        <title>Draft Genome Resources of Seven Strains of Tilletia horrida, Causal Agent of Kernel Smut of Rice.</title>
        <authorList>
            <person name="Khanal S."/>
            <person name="Antony Babu S."/>
            <person name="Zhou X.G."/>
        </authorList>
    </citation>
    <scope>NUCLEOTIDE SEQUENCE</scope>
    <source>
        <strain evidence="3">TX6</strain>
    </source>
</reference>
<dbReference type="Gene3D" id="3.50.50.60">
    <property type="entry name" value="FAD/NAD(P)-binding domain"/>
    <property type="match status" value="1"/>
</dbReference>
<dbReference type="Proteomes" id="UP001176517">
    <property type="component" value="Unassembled WGS sequence"/>
</dbReference>
<organism evidence="3 4">
    <name type="scientific">Tilletia horrida</name>
    <dbReference type="NCBI Taxonomy" id="155126"/>
    <lineage>
        <taxon>Eukaryota</taxon>
        <taxon>Fungi</taxon>
        <taxon>Dikarya</taxon>
        <taxon>Basidiomycota</taxon>
        <taxon>Ustilaginomycotina</taxon>
        <taxon>Exobasidiomycetes</taxon>
        <taxon>Tilletiales</taxon>
        <taxon>Tilletiaceae</taxon>
        <taxon>Tilletia</taxon>
    </lineage>
</organism>
<feature type="compositionally biased region" description="Basic residues" evidence="1">
    <location>
        <begin position="48"/>
        <end position="58"/>
    </location>
</feature>
<dbReference type="EMBL" id="JAPDMZ010000033">
    <property type="protein sequence ID" value="KAK0554817.1"/>
    <property type="molecule type" value="Genomic_DNA"/>
</dbReference>
<sequence>MTTAVARTSTTLLAGSAPRLLLPATAAGSNTNPVRQFSSQIVQVATHRQQHKRPRHQCRGSSHDHRSPPSKVTQLTPLRTLATISNTQASSNEPAQALIIGAGPAGLAAAGVLTDLGLSSRSLVWVDPVFNGGRVQEKYREVPSNTKVHTFLDYARACQVFKDIEAQAATSSGPNGIKTMAELDQEKTCELGKAVDMAQVLIGGLSERQGVNKVVGRVLAADWTSEGVWNVTLESGETLPAERIVLATGSEPRPSVTPPGTTLIPLNLDDVLHPSTLHQVLPDPQSARVAVVGASHSAVLAIRNLNNAGVAHLTNFSRSELKYAVYKKDYIMYDNTGLKGLAADWAREYLEEEGPHRDHSKITRVHLPGPGAQQPSEEEVYAQHLPDCTHILHAWGFVPRALPRITASGLKDVDASKGIEFDHETGRFFWKSSGGSGSKAYVPRLFGCGIAFPQRVTDPEGNVELAVGFWKFIKFLRSVGPAWASA</sequence>